<feature type="region of interest" description="Disordered" evidence="4">
    <location>
        <begin position="194"/>
        <end position="302"/>
    </location>
</feature>
<dbReference type="SMART" id="SM00248">
    <property type="entry name" value="ANK"/>
    <property type="match status" value="2"/>
</dbReference>
<evidence type="ECO:0000256" key="1">
    <source>
        <dbReference type="ARBA" id="ARBA00022737"/>
    </source>
</evidence>
<evidence type="ECO:0000256" key="4">
    <source>
        <dbReference type="SAM" id="MobiDB-lite"/>
    </source>
</evidence>
<sequence length="409" mass="42743">MNESGAGVAAPPPISVEALHPPSPACSPHSPSLLLPAHAFEGLPIAGIKATAPTPSPETVATLSASCSDATETAAALTFHRTIRDSGVLSPSPVPSPSSPRPCYAEDPTLYQYSLHSASDSPSLSYLGACTAEYAHERQGLHLQLSDSAHSLAHSPTTTTTTSSSSSSNTQVHSCPLPSASLLDYHHHHHRHHHPHHYFYHHHHHEQNYETSLDSTAPQNLSNSSSSSSSSFSSQPQSQSPGPASPRSSTSSTSSSSPSSSTSSPSSSSPAPSDSESPLTPPPTPPTEAGGAQGAGGVGSPCQMTFHEAVSNGDTTELRRILEEREGKVNVNLLDTDGQTALHHGCLQGNLELVKILVRFGADVRLANRDGWAPLHLAVYAGHSDVMLFLLALQQAQARSAGPGCERRA</sequence>
<evidence type="ECO:0000313" key="5">
    <source>
        <dbReference type="EMBL" id="GFO49618.1"/>
    </source>
</evidence>
<dbReference type="Pfam" id="PF12796">
    <property type="entry name" value="Ank_2"/>
    <property type="match status" value="1"/>
</dbReference>
<evidence type="ECO:0000313" key="6">
    <source>
        <dbReference type="Proteomes" id="UP000735302"/>
    </source>
</evidence>
<feature type="compositionally biased region" description="Basic residues" evidence="4">
    <location>
        <begin position="194"/>
        <end position="205"/>
    </location>
</feature>
<keyword evidence="6" id="KW-1185">Reference proteome</keyword>
<feature type="repeat" description="ANK" evidence="3">
    <location>
        <begin position="337"/>
        <end position="369"/>
    </location>
</feature>
<name>A0AAV4DZ26_9GAST</name>
<proteinExistence type="predicted"/>
<dbReference type="PROSITE" id="PS50088">
    <property type="entry name" value="ANK_REPEAT"/>
    <property type="match status" value="2"/>
</dbReference>
<organism evidence="5 6">
    <name type="scientific">Plakobranchus ocellatus</name>
    <dbReference type="NCBI Taxonomy" id="259542"/>
    <lineage>
        <taxon>Eukaryota</taxon>
        <taxon>Metazoa</taxon>
        <taxon>Spiralia</taxon>
        <taxon>Lophotrochozoa</taxon>
        <taxon>Mollusca</taxon>
        <taxon>Gastropoda</taxon>
        <taxon>Heterobranchia</taxon>
        <taxon>Euthyneura</taxon>
        <taxon>Panpulmonata</taxon>
        <taxon>Sacoglossa</taxon>
        <taxon>Placobranchoidea</taxon>
        <taxon>Plakobranchidae</taxon>
        <taxon>Plakobranchus</taxon>
    </lineage>
</organism>
<keyword evidence="2 3" id="KW-0040">ANK repeat</keyword>
<keyword evidence="1" id="KW-0677">Repeat</keyword>
<dbReference type="PANTHER" id="PTHR24171">
    <property type="entry name" value="ANKYRIN REPEAT DOMAIN-CONTAINING PROTEIN 39-RELATED"/>
    <property type="match status" value="1"/>
</dbReference>
<protein>
    <submittedName>
        <fullName evidence="5">Notch-regulated ankyrin repeat-containing protein</fullName>
    </submittedName>
</protein>
<feature type="region of interest" description="Disordered" evidence="4">
    <location>
        <begin position="1"/>
        <end position="30"/>
    </location>
</feature>
<comment type="caution">
    <text evidence="5">The sequence shown here is derived from an EMBL/GenBank/DDBJ whole genome shotgun (WGS) entry which is preliminary data.</text>
</comment>
<feature type="compositionally biased region" description="Polar residues" evidence="4">
    <location>
        <begin position="209"/>
        <end position="221"/>
    </location>
</feature>
<feature type="region of interest" description="Disordered" evidence="4">
    <location>
        <begin position="150"/>
        <end position="175"/>
    </location>
</feature>
<feature type="compositionally biased region" description="Low complexity" evidence="4">
    <location>
        <begin position="155"/>
        <end position="170"/>
    </location>
</feature>
<feature type="compositionally biased region" description="Low complexity" evidence="4">
    <location>
        <begin position="222"/>
        <end position="278"/>
    </location>
</feature>
<dbReference type="Gene3D" id="1.25.40.20">
    <property type="entry name" value="Ankyrin repeat-containing domain"/>
    <property type="match status" value="1"/>
</dbReference>
<dbReference type="PROSITE" id="PS50297">
    <property type="entry name" value="ANK_REP_REGION"/>
    <property type="match status" value="2"/>
</dbReference>
<dbReference type="Proteomes" id="UP000735302">
    <property type="component" value="Unassembled WGS sequence"/>
</dbReference>
<dbReference type="AlphaFoldDB" id="A0AAV4DZ26"/>
<dbReference type="SUPFAM" id="SSF48403">
    <property type="entry name" value="Ankyrin repeat"/>
    <property type="match status" value="1"/>
</dbReference>
<accession>A0AAV4DZ26</accession>
<dbReference type="InterPro" id="IPR002110">
    <property type="entry name" value="Ankyrin_rpt"/>
</dbReference>
<gene>
    <name evidence="5" type="ORF">PoB_007612300</name>
</gene>
<evidence type="ECO:0000256" key="2">
    <source>
        <dbReference type="ARBA" id="ARBA00023043"/>
    </source>
</evidence>
<dbReference type="EMBL" id="BLXT01008494">
    <property type="protein sequence ID" value="GFO49618.1"/>
    <property type="molecule type" value="Genomic_DNA"/>
</dbReference>
<reference evidence="5 6" key="1">
    <citation type="journal article" date="2021" name="Elife">
        <title>Chloroplast acquisition without the gene transfer in kleptoplastic sea slugs, Plakobranchus ocellatus.</title>
        <authorList>
            <person name="Maeda T."/>
            <person name="Takahashi S."/>
            <person name="Yoshida T."/>
            <person name="Shimamura S."/>
            <person name="Takaki Y."/>
            <person name="Nagai Y."/>
            <person name="Toyoda A."/>
            <person name="Suzuki Y."/>
            <person name="Arimoto A."/>
            <person name="Ishii H."/>
            <person name="Satoh N."/>
            <person name="Nishiyama T."/>
            <person name="Hasebe M."/>
            <person name="Maruyama T."/>
            <person name="Minagawa J."/>
            <person name="Obokata J."/>
            <person name="Shigenobu S."/>
        </authorList>
    </citation>
    <scope>NUCLEOTIDE SEQUENCE [LARGE SCALE GENOMIC DNA]</scope>
</reference>
<evidence type="ECO:0000256" key="3">
    <source>
        <dbReference type="PROSITE-ProRule" id="PRU00023"/>
    </source>
</evidence>
<dbReference type="InterPro" id="IPR036770">
    <property type="entry name" value="Ankyrin_rpt-contain_sf"/>
</dbReference>
<feature type="repeat" description="ANK" evidence="3">
    <location>
        <begin position="370"/>
        <end position="391"/>
    </location>
</feature>